<dbReference type="AlphaFoldDB" id="A0A8T2ET83"/>
<name>A0A8T2ET83_9BRAS</name>
<comment type="caution">
    <text evidence="1">The sequence shown here is derived from an EMBL/GenBank/DDBJ whole genome shotgun (WGS) entry which is preliminary data.</text>
</comment>
<dbReference type="EMBL" id="JAEFBK010000003">
    <property type="protein sequence ID" value="KAG7626669.1"/>
    <property type="molecule type" value="Genomic_DNA"/>
</dbReference>
<organism evidence="1 2">
    <name type="scientific">Arabidopsis thaliana x Arabidopsis arenosa</name>
    <dbReference type="NCBI Taxonomy" id="1240361"/>
    <lineage>
        <taxon>Eukaryota</taxon>
        <taxon>Viridiplantae</taxon>
        <taxon>Streptophyta</taxon>
        <taxon>Embryophyta</taxon>
        <taxon>Tracheophyta</taxon>
        <taxon>Spermatophyta</taxon>
        <taxon>Magnoliopsida</taxon>
        <taxon>eudicotyledons</taxon>
        <taxon>Gunneridae</taxon>
        <taxon>Pentapetalae</taxon>
        <taxon>rosids</taxon>
        <taxon>malvids</taxon>
        <taxon>Brassicales</taxon>
        <taxon>Brassicaceae</taxon>
        <taxon>Camelineae</taxon>
        <taxon>Arabidopsis</taxon>
    </lineage>
</organism>
<gene>
    <name evidence="1" type="ORF">ISN45_At03g028050</name>
</gene>
<sequence length="32" mass="3686">MEDVEKKSWLLHEVEQEKGSLQDEVKQEGGSI</sequence>
<proteinExistence type="predicted"/>
<protein>
    <submittedName>
        <fullName evidence="1">Uncharacterized protein</fullName>
    </submittedName>
</protein>
<keyword evidence="2" id="KW-1185">Reference proteome</keyword>
<dbReference type="Proteomes" id="UP000694240">
    <property type="component" value="Chromosome 3"/>
</dbReference>
<reference evidence="1 2" key="1">
    <citation type="submission" date="2020-12" db="EMBL/GenBank/DDBJ databases">
        <title>Concerted genomic and epigenomic changes stabilize Arabidopsis allopolyploids.</title>
        <authorList>
            <person name="Chen Z."/>
        </authorList>
    </citation>
    <scope>NUCLEOTIDE SEQUENCE [LARGE SCALE GENOMIC DNA]</scope>
    <source>
        <strain evidence="1">Allo738</strain>
        <tissue evidence="1">Leaf</tissue>
    </source>
</reference>
<evidence type="ECO:0000313" key="1">
    <source>
        <dbReference type="EMBL" id="KAG7626669.1"/>
    </source>
</evidence>
<evidence type="ECO:0000313" key="2">
    <source>
        <dbReference type="Proteomes" id="UP000694240"/>
    </source>
</evidence>
<accession>A0A8T2ET83</accession>